<protein>
    <submittedName>
        <fullName evidence="1">Uncharacterized protein</fullName>
    </submittedName>
</protein>
<dbReference type="AlphaFoldDB" id="A0A5J4W4R8"/>
<dbReference type="Proteomes" id="UP000324800">
    <property type="component" value="Unassembled WGS sequence"/>
</dbReference>
<dbReference type="EMBL" id="SNRW01003507">
    <property type="protein sequence ID" value="KAA6389642.1"/>
    <property type="molecule type" value="Genomic_DNA"/>
</dbReference>
<gene>
    <name evidence="1" type="ORF">EZS28_014829</name>
</gene>
<name>A0A5J4W4R8_9EUKA</name>
<comment type="caution">
    <text evidence="1">The sequence shown here is derived from an EMBL/GenBank/DDBJ whole genome shotgun (WGS) entry which is preliminary data.</text>
</comment>
<accession>A0A5J4W4R8</accession>
<evidence type="ECO:0000313" key="1">
    <source>
        <dbReference type="EMBL" id="KAA6389642.1"/>
    </source>
</evidence>
<organism evidence="1 2">
    <name type="scientific">Streblomastix strix</name>
    <dbReference type="NCBI Taxonomy" id="222440"/>
    <lineage>
        <taxon>Eukaryota</taxon>
        <taxon>Metamonada</taxon>
        <taxon>Preaxostyla</taxon>
        <taxon>Oxymonadida</taxon>
        <taxon>Streblomastigidae</taxon>
        <taxon>Streblomastix</taxon>
    </lineage>
</organism>
<proteinExistence type="predicted"/>
<evidence type="ECO:0000313" key="2">
    <source>
        <dbReference type="Proteomes" id="UP000324800"/>
    </source>
</evidence>
<sequence length="75" mass="8352">MADQSLQHSGFSVKLTPEARNEIEEVGKRFGGEKGAEWVKLANSSERTIPLSSITEICKEAFGHEKLQEGSEWMT</sequence>
<reference evidence="1 2" key="1">
    <citation type="submission" date="2019-03" db="EMBL/GenBank/DDBJ databases">
        <title>Single cell metagenomics reveals metabolic interactions within the superorganism composed of flagellate Streblomastix strix and complex community of Bacteroidetes bacteria on its surface.</title>
        <authorList>
            <person name="Treitli S.C."/>
            <person name="Kolisko M."/>
            <person name="Husnik F."/>
            <person name="Keeling P."/>
            <person name="Hampl V."/>
        </authorList>
    </citation>
    <scope>NUCLEOTIDE SEQUENCE [LARGE SCALE GENOMIC DNA]</scope>
    <source>
        <strain evidence="1">ST1C</strain>
    </source>
</reference>